<sequence>MGNSVENMSVDDFLEFISAEGETFLSYTTFQLGQFVENGFLKTLFDKNPQRPMDKAQLLIYVWRVCQPKQLCATGGGDEYTTNHPFTIIFYSPLRFVQVVE</sequence>
<evidence type="ECO:0000313" key="2">
    <source>
        <dbReference type="Proteomes" id="UP000022910"/>
    </source>
</evidence>
<keyword evidence="2" id="KW-1185">Reference proteome</keyword>
<reference evidence="1 2" key="1">
    <citation type="submission" date="2014-02" db="EMBL/GenBank/DDBJ databases">
        <title>Single nucleus genome sequencing reveals high similarity among nuclei of an endomycorrhizal fungus.</title>
        <authorList>
            <person name="Lin K."/>
            <person name="Geurts R."/>
            <person name="Zhang Z."/>
            <person name="Limpens E."/>
            <person name="Saunders D.G."/>
            <person name="Mu D."/>
            <person name="Pang E."/>
            <person name="Cao H."/>
            <person name="Cha H."/>
            <person name="Lin T."/>
            <person name="Zhou Q."/>
            <person name="Shang Y."/>
            <person name="Li Y."/>
            <person name="Ivanov S."/>
            <person name="Sharma T."/>
            <person name="Velzen R.V."/>
            <person name="Ruijter N.D."/>
            <person name="Aanen D.K."/>
            <person name="Win J."/>
            <person name="Kamoun S."/>
            <person name="Bisseling T."/>
            <person name="Huang S."/>
        </authorList>
    </citation>
    <scope>NUCLEOTIDE SEQUENCE [LARGE SCALE GENOMIC DNA]</scope>
    <source>
        <strain evidence="2">DAOM197198w</strain>
    </source>
</reference>
<protein>
    <submittedName>
        <fullName evidence="1">Uncharacterized protein</fullName>
    </submittedName>
</protein>
<proteinExistence type="predicted"/>
<gene>
    <name evidence="1" type="ORF">RirG_271120</name>
</gene>
<evidence type="ECO:0000313" key="1">
    <source>
        <dbReference type="EMBL" id="EXX50411.1"/>
    </source>
</evidence>
<dbReference type="Proteomes" id="UP000022910">
    <property type="component" value="Unassembled WGS sequence"/>
</dbReference>
<dbReference type="EMBL" id="JEMT01029967">
    <property type="protein sequence ID" value="EXX50411.1"/>
    <property type="molecule type" value="Genomic_DNA"/>
</dbReference>
<accession>A0A015JTG1</accession>
<organism evidence="1 2">
    <name type="scientific">Rhizophagus irregularis (strain DAOM 197198w)</name>
    <name type="common">Glomus intraradices</name>
    <dbReference type="NCBI Taxonomy" id="1432141"/>
    <lineage>
        <taxon>Eukaryota</taxon>
        <taxon>Fungi</taxon>
        <taxon>Fungi incertae sedis</taxon>
        <taxon>Mucoromycota</taxon>
        <taxon>Glomeromycotina</taxon>
        <taxon>Glomeromycetes</taxon>
        <taxon>Glomerales</taxon>
        <taxon>Glomeraceae</taxon>
        <taxon>Rhizophagus</taxon>
    </lineage>
</organism>
<comment type="caution">
    <text evidence="1">The sequence shown here is derived from an EMBL/GenBank/DDBJ whole genome shotgun (WGS) entry which is preliminary data.</text>
</comment>
<dbReference type="AlphaFoldDB" id="A0A015JTG1"/>
<dbReference type="HOGENOM" id="CLU_2543802_0_0_1"/>
<name>A0A015JTG1_RHIIW</name>